<dbReference type="AlphaFoldDB" id="A0A7M5WWF7"/>
<proteinExistence type="inferred from homology"/>
<dbReference type="InterPro" id="IPR009311">
    <property type="entry name" value="IFI6/IFI27-like"/>
</dbReference>
<dbReference type="Gene3D" id="6.10.110.10">
    <property type="match status" value="1"/>
</dbReference>
<dbReference type="OrthoDB" id="440424at2759"/>
<evidence type="ECO:0000256" key="3">
    <source>
        <dbReference type="ARBA" id="ARBA00022692"/>
    </source>
</evidence>
<accession>A0A7M5WWF7</accession>
<comment type="subcellular location">
    <subcellularLocation>
        <location evidence="1">Membrane</location>
        <topology evidence="1">Multi-pass membrane protein</topology>
    </subcellularLocation>
</comment>
<evidence type="ECO:0000256" key="1">
    <source>
        <dbReference type="ARBA" id="ARBA00004141"/>
    </source>
</evidence>
<name>A0A7M5WWF7_9CNID</name>
<dbReference type="GO" id="GO:0016020">
    <property type="term" value="C:membrane"/>
    <property type="evidence" value="ECO:0007669"/>
    <property type="project" value="UniProtKB-SubCell"/>
</dbReference>
<dbReference type="Proteomes" id="UP000594262">
    <property type="component" value="Unplaced"/>
</dbReference>
<sequence length="315" mass="35033">MEWLWNTTKDNYNYYVRQNYDYYLKDRVDTTYNDAKRWLGYRQPFLFHVNKTPIDQIEEIQNLLDELGYKDIGHLEFSESNQTDFAKIVSGAQSDFHYPAIYFSVADYSWMKWIGIAAFAGVTAPLVLPYCLGALGFAKAGIAANSLAATIQPILYKGTTTGVFSLLQSAGAGGLSVAGNVAVGGAASSTVVAGGKITGAVLTDEAKEQVFNPDLNMKLVIFYREGQKWDDFSTVSKYVKTNFGINTEQMDVGKNLIGIESTKEKEDDFNSLCKEERKLPIAPGGILSLQFTKEYLVNNEAWRILKALPKDPSKL</sequence>
<dbReference type="EnsemblMetazoa" id="CLYHEMT014207.1">
    <property type="protein sequence ID" value="CLYHEMP014207.1"/>
    <property type="gene ID" value="CLYHEMG014207"/>
</dbReference>
<organism evidence="6 7">
    <name type="scientific">Clytia hemisphaerica</name>
    <dbReference type="NCBI Taxonomy" id="252671"/>
    <lineage>
        <taxon>Eukaryota</taxon>
        <taxon>Metazoa</taxon>
        <taxon>Cnidaria</taxon>
        <taxon>Hydrozoa</taxon>
        <taxon>Hydroidolina</taxon>
        <taxon>Leptothecata</taxon>
        <taxon>Obeliida</taxon>
        <taxon>Clytiidae</taxon>
        <taxon>Clytia</taxon>
    </lineage>
</organism>
<dbReference type="InterPro" id="IPR038213">
    <property type="entry name" value="IFI6/IFI27-like_sf"/>
</dbReference>
<keyword evidence="7" id="KW-1185">Reference proteome</keyword>
<evidence type="ECO:0000256" key="2">
    <source>
        <dbReference type="ARBA" id="ARBA00007262"/>
    </source>
</evidence>
<evidence type="ECO:0000256" key="5">
    <source>
        <dbReference type="ARBA" id="ARBA00023136"/>
    </source>
</evidence>
<reference evidence="6" key="1">
    <citation type="submission" date="2021-01" db="UniProtKB">
        <authorList>
            <consortium name="EnsemblMetazoa"/>
        </authorList>
    </citation>
    <scope>IDENTIFICATION</scope>
</reference>
<evidence type="ECO:0000313" key="7">
    <source>
        <dbReference type="Proteomes" id="UP000594262"/>
    </source>
</evidence>
<dbReference type="Pfam" id="PF06140">
    <property type="entry name" value="Ifi-6-16"/>
    <property type="match status" value="1"/>
</dbReference>
<keyword evidence="3" id="KW-0812">Transmembrane</keyword>
<protein>
    <submittedName>
        <fullName evidence="6">Uncharacterized protein</fullName>
    </submittedName>
</protein>
<keyword evidence="4" id="KW-1133">Transmembrane helix</keyword>
<keyword evidence="5" id="KW-0472">Membrane</keyword>
<dbReference type="RefSeq" id="XP_066928860.1">
    <property type="nucleotide sequence ID" value="XM_067072759.1"/>
</dbReference>
<dbReference type="GeneID" id="136816435"/>
<comment type="similarity">
    <text evidence="2">Belongs to the IFI6/IFI27 family.</text>
</comment>
<evidence type="ECO:0000256" key="4">
    <source>
        <dbReference type="ARBA" id="ARBA00022989"/>
    </source>
</evidence>
<evidence type="ECO:0000313" key="6">
    <source>
        <dbReference type="EnsemblMetazoa" id="CLYHEMP014207.1"/>
    </source>
</evidence>